<keyword evidence="1" id="KW-1133">Transmembrane helix</keyword>
<dbReference type="Proteomes" id="UP000220397">
    <property type="component" value="Unassembled WGS sequence"/>
</dbReference>
<protein>
    <submittedName>
        <fullName evidence="2">Uncharacterized protein</fullName>
    </submittedName>
</protein>
<feature type="transmembrane region" description="Helical" evidence="1">
    <location>
        <begin position="12"/>
        <end position="34"/>
    </location>
</feature>
<keyword evidence="1" id="KW-0472">Membrane</keyword>
<accession>A0A9X6VDY4</accession>
<dbReference type="EMBL" id="NTUS01000013">
    <property type="protein sequence ID" value="PFB09038.1"/>
    <property type="molecule type" value="Genomic_DNA"/>
</dbReference>
<dbReference type="AlphaFoldDB" id="A0A9X6VDY4"/>
<organism evidence="2 3">
    <name type="scientific">Bacillus thuringiensis</name>
    <dbReference type="NCBI Taxonomy" id="1428"/>
    <lineage>
        <taxon>Bacteria</taxon>
        <taxon>Bacillati</taxon>
        <taxon>Bacillota</taxon>
        <taxon>Bacilli</taxon>
        <taxon>Bacillales</taxon>
        <taxon>Bacillaceae</taxon>
        <taxon>Bacillus</taxon>
        <taxon>Bacillus cereus group</taxon>
    </lineage>
</organism>
<evidence type="ECO:0000313" key="2">
    <source>
        <dbReference type="EMBL" id="PFB09038.1"/>
    </source>
</evidence>
<proteinExistence type="predicted"/>
<evidence type="ECO:0000256" key="1">
    <source>
        <dbReference type="SAM" id="Phobius"/>
    </source>
</evidence>
<reference evidence="2 3" key="1">
    <citation type="submission" date="2017-09" db="EMBL/GenBank/DDBJ databases">
        <title>Large-scale bioinformatics analysis of Bacillus genomes uncovers conserved roles of natural products in bacterial physiology.</title>
        <authorList>
            <consortium name="Agbiome Team Llc"/>
            <person name="Bleich R.M."/>
            <person name="Kirk G.J."/>
            <person name="Santa Maria K.C."/>
            <person name="Allen S.E."/>
            <person name="Farag S."/>
            <person name="Shank E.A."/>
            <person name="Bowers A."/>
        </authorList>
    </citation>
    <scope>NUCLEOTIDE SEQUENCE [LARGE SCALE GENOMIC DNA]</scope>
    <source>
        <strain evidence="2 3">AFS015413</strain>
    </source>
</reference>
<evidence type="ECO:0000313" key="3">
    <source>
        <dbReference type="Proteomes" id="UP000220397"/>
    </source>
</evidence>
<name>A0A9X6VDY4_BACTU</name>
<sequence>MKLTSNKIKFILYLLTIILGGGVGISAIFALVIPLAENEFTATLFVLIFPTLSLIYFIYLLRSNIKNTGSLFAHIGVFIASIIFIPWIILLLTS</sequence>
<feature type="transmembrane region" description="Helical" evidence="1">
    <location>
        <begin position="40"/>
        <end position="59"/>
    </location>
</feature>
<feature type="transmembrane region" description="Helical" evidence="1">
    <location>
        <begin position="71"/>
        <end position="92"/>
    </location>
</feature>
<keyword evidence="1" id="KW-0812">Transmembrane</keyword>
<gene>
    <name evidence="2" type="ORF">CN398_05190</name>
</gene>
<comment type="caution">
    <text evidence="2">The sequence shown here is derived from an EMBL/GenBank/DDBJ whole genome shotgun (WGS) entry which is preliminary data.</text>
</comment>